<sequence>MSIPLNGIYSQQLILKISGVTKMLTCLSYKEHVAKVYTHKVFYQVQLKIVQYQKSCFQMSVTSIESVDTFLILERHKPITTTEQVNVNEGNVEEYHYDKIFKVSQYTVTCDRQENLLYCSCKNFKHVGIICRHIFCVFHFYSYDKIPNKYRRLNADVAVNVDKTAIDISSTVDQCISFLSHEQVKQEEYLVELKKLKTELVVDYPM</sequence>
<dbReference type="InterPro" id="IPR007527">
    <property type="entry name" value="Znf_SWIM"/>
</dbReference>
<accession>A0A9R1V7H1</accession>
<evidence type="ECO:0000256" key="1">
    <source>
        <dbReference type="PROSITE-ProRule" id="PRU00325"/>
    </source>
</evidence>
<reference evidence="3 4" key="1">
    <citation type="journal article" date="2017" name="Nat. Commun.">
        <title>Genome assembly with in vitro proximity ligation data and whole-genome triplication in lettuce.</title>
        <authorList>
            <person name="Reyes-Chin-Wo S."/>
            <person name="Wang Z."/>
            <person name="Yang X."/>
            <person name="Kozik A."/>
            <person name="Arikit S."/>
            <person name="Song C."/>
            <person name="Xia L."/>
            <person name="Froenicke L."/>
            <person name="Lavelle D.O."/>
            <person name="Truco M.J."/>
            <person name="Xia R."/>
            <person name="Zhu S."/>
            <person name="Xu C."/>
            <person name="Xu H."/>
            <person name="Xu X."/>
            <person name="Cox K."/>
            <person name="Korf I."/>
            <person name="Meyers B.C."/>
            <person name="Michelmore R.W."/>
        </authorList>
    </citation>
    <scope>NUCLEOTIDE SEQUENCE [LARGE SCALE GENOMIC DNA]</scope>
    <source>
        <strain evidence="4">cv. Salinas</strain>
        <tissue evidence="3">Seedlings</tissue>
    </source>
</reference>
<gene>
    <name evidence="3" type="ORF">LSAT_V11C600337260</name>
</gene>
<dbReference type="PANTHER" id="PTHR47718:SF12">
    <property type="entry name" value="PROTEIN FAR1-RELATED SEQUENCE"/>
    <property type="match status" value="1"/>
</dbReference>
<evidence type="ECO:0000313" key="4">
    <source>
        <dbReference type="Proteomes" id="UP000235145"/>
    </source>
</evidence>
<dbReference type="AlphaFoldDB" id="A0A9R1V7H1"/>
<comment type="caution">
    <text evidence="3">The sequence shown here is derived from an EMBL/GenBank/DDBJ whole genome shotgun (WGS) entry which is preliminary data.</text>
</comment>
<keyword evidence="1" id="KW-0863">Zinc-finger</keyword>
<name>A0A9R1V7H1_LACSA</name>
<dbReference type="PANTHER" id="PTHR47718">
    <property type="entry name" value="OS01G0519700 PROTEIN"/>
    <property type="match status" value="1"/>
</dbReference>
<keyword evidence="1" id="KW-0479">Metal-binding</keyword>
<dbReference type="EMBL" id="NBSK02000006">
    <property type="protein sequence ID" value="KAJ0199713.1"/>
    <property type="molecule type" value="Genomic_DNA"/>
</dbReference>
<evidence type="ECO:0000259" key="2">
    <source>
        <dbReference type="PROSITE" id="PS50966"/>
    </source>
</evidence>
<feature type="domain" description="SWIM-type" evidence="2">
    <location>
        <begin position="106"/>
        <end position="142"/>
    </location>
</feature>
<dbReference type="Proteomes" id="UP000235145">
    <property type="component" value="Unassembled WGS sequence"/>
</dbReference>
<dbReference type="Pfam" id="PF04434">
    <property type="entry name" value="SWIM"/>
    <property type="match status" value="1"/>
</dbReference>
<keyword evidence="1" id="KW-0862">Zinc</keyword>
<dbReference type="PROSITE" id="PS50966">
    <property type="entry name" value="ZF_SWIM"/>
    <property type="match status" value="1"/>
</dbReference>
<proteinExistence type="predicted"/>
<organism evidence="3 4">
    <name type="scientific">Lactuca sativa</name>
    <name type="common">Garden lettuce</name>
    <dbReference type="NCBI Taxonomy" id="4236"/>
    <lineage>
        <taxon>Eukaryota</taxon>
        <taxon>Viridiplantae</taxon>
        <taxon>Streptophyta</taxon>
        <taxon>Embryophyta</taxon>
        <taxon>Tracheophyta</taxon>
        <taxon>Spermatophyta</taxon>
        <taxon>Magnoliopsida</taxon>
        <taxon>eudicotyledons</taxon>
        <taxon>Gunneridae</taxon>
        <taxon>Pentapetalae</taxon>
        <taxon>asterids</taxon>
        <taxon>campanulids</taxon>
        <taxon>Asterales</taxon>
        <taxon>Asteraceae</taxon>
        <taxon>Cichorioideae</taxon>
        <taxon>Cichorieae</taxon>
        <taxon>Lactucinae</taxon>
        <taxon>Lactuca</taxon>
    </lineage>
</organism>
<evidence type="ECO:0000313" key="3">
    <source>
        <dbReference type="EMBL" id="KAJ0199713.1"/>
    </source>
</evidence>
<keyword evidence="4" id="KW-1185">Reference proteome</keyword>
<protein>
    <recommendedName>
        <fullName evidence="2">SWIM-type domain-containing protein</fullName>
    </recommendedName>
</protein>
<dbReference type="GO" id="GO:0008270">
    <property type="term" value="F:zinc ion binding"/>
    <property type="evidence" value="ECO:0007669"/>
    <property type="project" value="UniProtKB-KW"/>
</dbReference>